<feature type="transmembrane region" description="Helical" evidence="2">
    <location>
        <begin position="160"/>
        <end position="178"/>
    </location>
</feature>
<keyword evidence="4" id="KW-1185">Reference proteome</keyword>
<name>A0A9P6FM90_9FUNG</name>
<keyword evidence="2" id="KW-1133">Transmembrane helix</keyword>
<gene>
    <name evidence="3" type="ORF">BGW38_006469</name>
</gene>
<feature type="region of interest" description="Disordered" evidence="1">
    <location>
        <begin position="330"/>
        <end position="349"/>
    </location>
</feature>
<dbReference type="Proteomes" id="UP000780801">
    <property type="component" value="Unassembled WGS sequence"/>
</dbReference>
<feature type="compositionally biased region" description="Polar residues" evidence="1">
    <location>
        <begin position="408"/>
        <end position="428"/>
    </location>
</feature>
<accession>A0A9P6FM90</accession>
<feature type="transmembrane region" description="Helical" evidence="2">
    <location>
        <begin position="198"/>
        <end position="217"/>
    </location>
</feature>
<comment type="caution">
    <text evidence="3">The sequence shown here is derived from an EMBL/GenBank/DDBJ whole genome shotgun (WGS) entry which is preliminary data.</text>
</comment>
<feature type="compositionally biased region" description="Polar residues" evidence="1">
    <location>
        <begin position="357"/>
        <end position="370"/>
    </location>
</feature>
<dbReference type="AlphaFoldDB" id="A0A9P6FM90"/>
<feature type="transmembrane region" description="Helical" evidence="2">
    <location>
        <begin position="38"/>
        <end position="58"/>
    </location>
</feature>
<proteinExistence type="predicted"/>
<feature type="transmembrane region" description="Helical" evidence="2">
    <location>
        <begin position="109"/>
        <end position="128"/>
    </location>
</feature>
<feature type="compositionally biased region" description="Low complexity" evidence="1">
    <location>
        <begin position="331"/>
        <end position="349"/>
    </location>
</feature>
<protein>
    <submittedName>
        <fullName evidence="3">Uncharacterized protein</fullName>
    </submittedName>
</protein>
<feature type="region of interest" description="Disordered" evidence="1">
    <location>
        <begin position="227"/>
        <end position="289"/>
    </location>
</feature>
<feature type="transmembrane region" description="Helical" evidence="2">
    <location>
        <begin position="78"/>
        <end position="97"/>
    </location>
</feature>
<feature type="compositionally biased region" description="Basic and acidic residues" evidence="1">
    <location>
        <begin position="255"/>
        <end position="267"/>
    </location>
</feature>
<dbReference type="EMBL" id="JAABOA010004132">
    <property type="protein sequence ID" value="KAF9577993.1"/>
    <property type="molecule type" value="Genomic_DNA"/>
</dbReference>
<dbReference type="OrthoDB" id="2384193at2759"/>
<evidence type="ECO:0000313" key="3">
    <source>
        <dbReference type="EMBL" id="KAF9577993.1"/>
    </source>
</evidence>
<evidence type="ECO:0000256" key="1">
    <source>
        <dbReference type="SAM" id="MobiDB-lite"/>
    </source>
</evidence>
<evidence type="ECO:0000313" key="4">
    <source>
        <dbReference type="Proteomes" id="UP000780801"/>
    </source>
</evidence>
<reference evidence="3" key="1">
    <citation type="journal article" date="2020" name="Fungal Divers.">
        <title>Resolving the Mortierellaceae phylogeny through synthesis of multi-gene phylogenetics and phylogenomics.</title>
        <authorList>
            <person name="Vandepol N."/>
            <person name="Liber J."/>
            <person name="Desiro A."/>
            <person name="Na H."/>
            <person name="Kennedy M."/>
            <person name="Barry K."/>
            <person name="Grigoriev I.V."/>
            <person name="Miller A.N."/>
            <person name="O'Donnell K."/>
            <person name="Stajich J.E."/>
            <person name="Bonito G."/>
        </authorList>
    </citation>
    <scope>NUCLEOTIDE SEQUENCE</scope>
    <source>
        <strain evidence="3">KOD1015</strain>
    </source>
</reference>
<organism evidence="3 4">
    <name type="scientific">Lunasporangiospora selenospora</name>
    <dbReference type="NCBI Taxonomy" id="979761"/>
    <lineage>
        <taxon>Eukaryota</taxon>
        <taxon>Fungi</taxon>
        <taxon>Fungi incertae sedis</taxon>
        <taxon>Mucoromycota</taxon>
        <taxon>Mortierellomycotina</taxon>
        <taxon>Mortierellomycetes</taxon>
        <taxon>Mortierellales</taxon>
        <taxon>Mortierellaceae</taxon>
        <taxon>Lunasporangiospora</taxon>
    </lineage>
</organism>
<keyword evidence="2" id="KW-0472">Membrane</keyword>
<feature type="compositionally biased region" description="Low complexity" evidence="1">
    <location>
        <begin position="371"/>
        <end position="382"/>
    </location>
</feature>
<feature type="region of interest" description="Disordered" evidence="1">
    <location>
        <begin position="356"/>
        <end position="441"/>
    </location>
</feature>
<feature type="compositionally biased region" description="Polar residues" evidence="1">
    <location>
        <begin position="238"/>
        <end position="254"/>
    </location>
</feature>
<feature type="compositionally biased region" description="Polar residues" evidence="1">
    <location>
        <begin position="277"/>
        <end position="286"/>
    </location>
</feature>
<sequence length="441" mass="48695">MIKYEEGFWKNEQTGAIVGRPSPFWKPINQDRADMLDYILACAMALLTSIFFLLQAFYHYISKSVTKTSFMSSFEFRLNIVFSVMVIVVFPLIQFIFRGNLAVREAAPQMAFSSALLIIAFLGMRTHFRFKSLLKVAMLTISESTQGVVEKLEYFKDMNMILSAAMLGSGLMLGIASADGLSPNPRFARNKFASDLLVTNLNFFEFIVWVTLVMIFYPRRSGSGSVFGSSNGGGSLSRTAPSNTRTQTYHQGNNNRDENYDNSKDRPTSLIPYKAPNASTGASSNGRAGVTDAMELERVGSYGSYKDTHPLTHHDASDLAQMNAFKNMYDNPQAYNQNNNSPSQSFSAMASSASGSTVYARQQPGNSIGFSSPPQSPNSLSSYNHFRAQSPIRSNPDSPSLVLDAPPRSTQYNYGKSEIGNMSPTSPTRPRKEPRVIPLSP</sequence>
<evidence type="ECO:0000256" key="2">
    <source>
        <dbReference type="SAM" id="Phobius"/>
    </source>
</evidence>
<keyword evidence="2" id="KW-0812">Transmembrane</keyword>